<dbReference type="InterPro" id="IPR036397">
    <property type="entry name" value="RNaseH_sf"/>
</dbReference>
<accession>A0A4Y2LWQ3</accession>
<evidence type="ECO:0000313" key="3">
    <source>
        <dbReference type="Proteomes" id="UP000499080"/>
    </source>
</evidence>
<dbReference type="SUPFAM" id="SSF53098">
    <property type="entry name" value="Ribonuclease H-like"/>
    <property type="match status" value="1"/>
</dbReference>
<dbReference type="GO" id="GO:0015074">
    <property type="term" value="P:DNA integration"/>
    <property type="evidence" value="ECO:0007669"/>
    <property type="project" value="InterPro"/>
</dbReference>
<dbReference type="Proteomes" id="UP000499080">
    <property type="component" value="Unassembled WGS sequence"/>
</dbReference>
<dbReference type="InterPro" id="IPR001584">
    <property type="entry name" value="Integrase_cat-core"/>
</dbReference>
<organism evidence="2 3">
    <name type="scientific">Araneus ventricosus</name>
    <name type="common">Orbweaver spider</name>
    <name type="synonym">Epeira ventricosa</name>
    <dbReference type="NCBI Taxonomy" id="182803"/>
    <lineage>
        <taxon>Eukaryota</taxon>
        <taxon>Metazoa</taxon>
        <taxon>Ecdysozoa</taxon>
        <taxon>Arthropoda</taxon>
        <taxon>Chelicerata</taxon>
        <taxon>Arachnida</taxon>
        <taxon>Araneae</taxon>
        <taxon>Araneomorphae</taxon>
        <taxon>Entelegynae</taxon>
        <taxon>Araneoidea</taxon>
        <taxon>Araneidae</taxon>
        <taxon>Araneus</taxon>
    </lineage>
</organism>
<protein>
    <recommendedName>
        <fullName evidence="1">Integrase catalytic domain-containing protein</fullName>
    </recommendedName>
</protein>
<proteinExistence type="predicted"/>
<dbReference type="AlphaFoldDB" id="A0A4Y2LWQ3"/>
<sequence>MNLKFYFLQFVIECYPETLRAYSEDQSEKFHQDLRNIEGLYRGRWDVNILADCCWMLRRETEDGKRKPVSRIVKDKQKDKVRLKSYICVIVCVCTKAVGLEVVSDLSSQALLAALLRFISRRGCPSDIYSNNGKNFTGLENQLKALFDILKYTPVQEYAASQFIRWHFIPPYSPHFGEIWEAAVKQTKNRLLRACRAAVLNFEELSTLLCQVEAFLNSRPTQDRMGSYEWSSFTLKMGI</sequence>
<evidence type="ECO:0000313" key="2">
    <source>
        <dbReference type="EMBL" id="GBN19258.1"/>
    </source>
</evidence>
<dbReference type="PROSITE" id="PS50994">
    <property type="entry name" value="INTEGRASE"/>
    <property type="match status" value="1"/>
</dbReference>
<dbReference type="Gene3D" id="3.30.420.10">
    <property type="entry name" value="Ribonuclease H-like superfamily/Ribonuclease H"/>
    <property type="match status" value="1"/>
</dbReference>
<evidence type="ECO:0000259" key="1">
    <source>
        <dbReference type="PROSITE" id="PS50994"/>
    </source>
</evidence>
<keyword evidence="3" id="KW-1185">Reference proteome</keyword>
<dbReference type="InterPro" id="IPR012337">
    <property type="entry name" value="RNaseH-like_sf"/>
</dbReference>
<name>A0A4Y2LWQ3_ARAVE</name>
<dbReference type="EMBL" id="BGPR01006471">
    <property type="protein sequence ID" value="GBN19258.1"/>
    <property type="molecule type" value="Genomic_DNA"/>
</dbReference>
<feature type="domain" description="Integrase catalytic" evidence="1">
    <location>
        <begin position="64"/>
        <end position="237"/>
    </location>
</feature>
<dbReference type="GO" id="GO:0003676">
    <property type="term" value="F:nucleic acid binding"/>
    <property type="evidence" value="ECO:0007669"/>
    <property type="project" value="InterPro"/>
</dbReference>
<gene>
    <name evidence="2" type="ORF">AVEN_169971_1</name>
</gene>
<comment type="caution">
    <text evidence="2">The sequence shown here is derived from an EMBL/GenBank/DDBJ whole genome shotgun (WGS) entry which is preliminary data.</text>
</comment>
<dbReference type="OrthoDB" id="8033604at2759"/>
<reference evidence="2 3" key="1">
    <citation type="journal article" date="2019" name="Sci. Rep.">
        <title>Orb-weaving spider Araneus ventricosus genome elucidates the spidroin gene catalogue.</title>
        <authorList>
            <person name="Kono N."/>
            <person name="Nakamura H."/>
            <person name="Ohtoshi R."/>
            <person name="Moran D.A.P."/>
            <person name="Shinohara A."/>
            <person name="Yoshida Y."/>
            <person name="Fujiwara M."/>
            <person name="Mori M."/>
            <person name="Tomita M."/>
            <person name="Arakawa K."/>
        </authorList>
    </citation>
    <scope>NUCLEOTIDE SEQUENCE [LARGE SCALE GENOMIC DNA]</scope>
</reference>
<dbReference type="PANTHER" id="PTHR47331">
    <property type="entry name" value="PHD-TYPE DOMAIN-CONTAINING PROTEIN"/>
    <property type="match status" value="1"/>
</dbReference>